<dbReference type="InterPro" id="IPR029063">
    <property type="entry name" value="SAM-dependent_MTases_sf"/>
</dbReference>
<dbReference type="SUPFAM" id="SSF53335">
    <property type="entry name" value="S-adenosyl-L-methionine-dependent methyltransferases"/>
    <property type="match status" value="1"/>
</dbReference>
<dbReference type="EMBL" id="AB767280">
    <property type="protein sequence ID" value="BAP34716.1"/>
    <property type="molecule type" value="Genomic_DNA"/>
</dbReference>
<reference evidence="5" key="1">
    <citation type="journal article" date="2013" name="J. Antibiot.">
        <title>Identification of the incednine biosynthetic gene cluster: characterization of novel beta-glutamate-beta-decarboxylase IdnL3.</title>
        <authorList>
            <person name="Takaishi M."/>
            <person name="Kudo F."/>
            <person name="Eguchi T."/>
        </authorList>
    </citation>
    <scope>NUCLEOTIDE SEQUENCE</scope>
    <source>
        <strain evidence="5">ML694-90F3</strain>
    </source>
</reference>
<dbReference type="CDD" id="cd02440">
    <property type="entry name" value="AdoMet_MTases"/>
    <property type="match status" value="1"/>
</dbReference>
<dbReference type="PANTHER" id="PTHR43464:SF19">
    <property type="entry name" value="UBIQUINONE BIOSYNTHESIS O-METHYLTRANSFERASE, MITOCHONDRIAL"/>
    <property type="match status" value="1"/>
</dbReference>
<dbReference type="InterPro" id="IPR041698">
    <property type="entry name" value="Methyltransf_25"/>
</dbReference>
<gene>
    <name evidence="5" type="primary">idnS8</name>
</gene>
<dbReference type="Gene3D" id="3.40.50.150">
    <property type="entry name" value="Vaccinia Virus protein VP39"/>
    <property type="match status" value="1"/>
</dbReference>
<evidence type="ECO:0000259" key="4">
    <source>
        <dbReference type="Pfam" id="PF13649"/>
    </source>
</evidence>
<name>A0A077KSV9_9ACTN</name>
<organism evidence="5">
    <name type="scientific">Streptomyces sp. ML694-90F3</name>
    <dbReference type="NCBI Taxonomy" id="1265536"/>
    <lineage>
        <taxon>Bacteria</taxon>
        <taxon>Bacillati</taxon>
        <taxon>Actinomycetota</taxon>
        <taxon>Actinomycetes</taxon>
        <taxon>Kitasatosporales</taxon>
        <taxon>Streptomycetaceae</taxon>
        <taxon>Streptomyces</taxon>
    </lineage>
</organism>
<keyword evidence="1 5" id="KW-0489">Methyltransferase</keyword>
<keyword evidence="3" id="KW-0949">S-adenosyl-L-methionine</keyword>
<proteinExistence type="predicted"/>
<sequence>MAAPRSAEIIYQENFAEIYDDVYRGHRDYHRETERVRELVRERRPGARTLLDVACGTGEHLVHLGRSFDVEGIDLAEPMLKVAAAKLGDVPVHRGDMRDFSLGRSFDAVSCLFSSIGYLGGTADLKAAVAAMAGHLVPGGVLVIEPWILRERWNGGDLVQAQFTSDRATVSRMGRWYTSGDRSQVEMHYLVARADGAVRHFVNHQDLALFSRDEYEAAFVASGCTVEYLPEGYADRGVFVGVRTS</sequence>
<evidence type="ECO:0000256" key="3">
    <source>
        <dbReference type="ARBA" id="ARBA00022691"/>
    </source>
</evidence>
<keyword evidence="2 5" id="KW-0808">Transferase</keyword>
<dbReference type="GO" id="GO:0032259">
    <property type="term" value="P:methylation"/>
    <property type="evidence" value="ECO:0007669"/>
    <property type="project" value="UniProtKB-KW"/>
</dbReference>
<evidence type="ECO:0000256" key="1">
    <source>
        <dbReference type="ARBA" id="ARBA00022603"/>
    </source>
</evidence>
<evidence type="ECO:0000313" key="5">
    <source>
        <dbReference type="EMBL" id="BAP34716.1"/>
    </source>
</evidence>
<dbReference type="Gene3D" id="2.20.130.10">
    <property type="entry name" value="CAC2371-like domains"/>
    <property type="match status" value="1"/>
</dbReference>
<evidence type="ECO:0000256" key="2">
    <source>
        <dbReference type="ARBA" id="ARBA00022679"/>
    </source>
</evidence>
<feature type="domain" description="Methyltransferase" evidence="4">
    <location>
        <begin position="51"/>
        <end position="140"/>
    </location>
</feature>
<dbReference type="GO" id="GO:0008168">
    <property type="term" value="F:methyltransferase activity"/>
    <property type="evidence" value="ECO:0007669"/>
    <property type="project" value="UniProtKB-KW"/>
</dbReference>
<dbReference type="AlphaFoldDB" id="A0A077KSV9"/>
<accession>A0A077KSV9</accession>
<protein>
    <submittedName>
        <fullName evidence="5">N-methyltransferase</fullName>
    </submittedName>
</protein>
<dbReference type="Pfam" id="PF13649">
    <property type="entry name" value="Methyltransf_25"/>
    <property type="match status" value="1"/>
</dbReference>
<dbReference type="PANTHER" id="PTHR43464">
    <property type="entry name" value="METHYLTRANSFERASE"/>
    <property type="match status" value="1"/>
</dbReference>